<comment type="caution">
    <text evidence="3">The sequence shown here is derived from an EMBL/GenBank/DDBJ whole genome shotgun (WGS) entry which is preliminary data.</text>
</comment>
<feature type="compositionally biased region" description="Low complexity" evidence="1">
    <location>
        <begin position="59"/>
        <end position="70"/>
    </location>
</feature>
<keyword evidence="4" id="KW-1185">Reference proteome</keyword>
<evidence type="ECO:0000313" key="4">
    <source>
        <dbReference type="Proteomes" id="UP001163105"/>
    </source>
</evidence>
<keyword evidence="2" id="KW-0732">Signal</keyword>
<evidence type="ECO:0000256" key="2">
    <source>
        <dbReference type="SAM" id="SignalP"/>
    </source>
</evidence>
<dbReference type="EMBL" id="JAQHRD010000001">
    <property type="protein sequence ID" value="KAJ6445249.1"/>
    <property type="molecule type" value="Genomic_DNA"/>
</dbReference>
<feature type="region of interest" description="Disordered" evidence="1">
    <location>
        <begin position="59"/>
        <end position="91"/>
    </location>
</feature>
<feature type="signal peptide" evidence="2">
    <location>
        <begin position="1"/>
        <end position="21"/>
    </location>
</feature>
<proteinExistence type="predicted"/>
<reference evidence="3" key="1">
    <citation type="submission" date="2023-01" db="EMBL/GenBank/DDBJ databases">
        <title>The growth and conidiation of Purpureocillium lavendulum are regulated by nitrogen source and histone H3K14 acetylation.</title>
        <authorList>
            <person name="Tang P."/>
            <person name="Han J."/>
            <person name="Zhang C."/>
            <person name="Tang P."/>
            <person name="Qi F."/>
            <person name="Zhang K."/>
            <person name="Liang L."/>
        </authorList>
    </citation>
    <scope>NUCLEOTIDE SEQUENCE</scope>
    <source>
        <strain evidence="3">YMF1.00683</strain>
    </source>
</reference>
<protein>
    <submittedName>
        <fullName evidence="3">Uncharacterized protein</fullName>
    </submittedName>
</protein>
<feature type="chain" id="PRO_5044240601" evidence="2">
    <location>
        <begin position="22"/>
        <end position="414"/>
    </location>
</feature>
<organism evidence="3 4">
    <name type="scientific">Purpureocillium lavendulum</name>
    <dbReference type="NCBI Taxonomy" id="1247861"/>
    <lineage>
        <taxon>Eukaryota</taxon>
        <taxon>Fungi</taxon>
        <taxon>Dikarya</taxon>
        <taxon>Ascomycota</taxon>
        <taxon>Pezizomycotina</taxon>
        <taxon>Sordariomycetes</taxon>
        <taxon>Hypocreomycetidae</taxon>
        <taxon>Hypocreales</taxon>
        <taxon>Ophiocordycipitaceae</taxon>
        <taxon>Purpureocillium</taxon>
    </lineage>
</organism>
<name>A0AB34G292_9HYPO</name>
<evidence type="ECO:0000313" key="3">
    <source>
        <dbReference type="EMBL" id="KAJ6445249.1"/>
    </source>
</evidence>
<sequence length="414" mass="42610">MKVSRVLSVVASAAAFGFANAQNIPKKVTILTPQEGTSVGMKGLGWMVDVVAEFSSPSASTSAAATPTSGSSGGGGGYRRSSPTKGPDDGFIPFLNSPNLTSFGPGPGTATPGFVCLLSTGSDPTQNFAGAFQLNAITNSDTKGNILEAYFSWFVGAASFVSKGNTTATVFFLSGDAPAKYTGDPKKDPKVISNIATVTFSIFDGSASNTTSASSISTPLSITLFTPRGGEVVGRNGSGWMVDMAISNNDTKANYFAPSKGYMPLYHDNFTDTNFSSAVVSRAVPGLVVLSNSSTLPGGPSRNLANLFQINAVTGVRNGIVTEYWCTWLVGSPFAGMNQPSSLTIFVVNGTAPTTVGDTMPDDIISNVMTVNFTLAGAVFDSADSNGSKSGAETRAVAIGSILLGAFAFAFQYL</sequence>
<accession>A0AB34G292</accession>
<evidence type="ECO:0000256" key="1">
    <source>
        <dbReference type="SAM" id="MobiDB-lite"/>
    </source>
</evidence>
<dbReference type="Proteomes" id="UP001163105">
    <property type="component" value="Unassembled WGS sequence"/>
</dbReference>
<dbReference type="AlphaFoldDB" id="A0AB34G292"/>
<gene>
    <name evidence="3" type="ORF">O9K51_00008</name>
</gene>